<organism evidence="4 5">
    <name type="scientific">Lasius niger</name>
    <name type="common">Black garden ant</name>
    <dbReference type="NCBI Taxonomy" id="67767"/>
    <lineage>
        <taxon>Eukaryota</taxon>
        <taxon>Metazoa</taxon>
        <taxon>Ecdysozoa</taxon>
        <taxon>Arthropoda</taxon>
        <taxon>Hexapoda</taxon>
        <taxon>Insecta</taxon>
        <taxon>Pterygota</taxon>
        <taxon>Neoptera</taxon>
        <taxon>Endopterygota</taxon>
        <taxon>Hymenoptera</taxon>
        <taxon>Apocrita</taxon>
        <taxon>Aculeata</taxon>
        <taxon>Formicoidea</taxon>
        <taxon>Formicidae</taxon>
        <taxon>Formicinae</taxon>
        <taxon>Lasius</taxon>
        <taxon>Lasius</taxon>
    </lineage>
</organism>
<dbReference type="Gene3D" id="3.10.10.10">
    <property type="entry name" value="HIV Type 1 Reverse Transcriptase, subunit A, domain 1"/>
    <property type="match status" value="1"/>
</dbReference>
<keyword evidence="5" id="KW-1185">Reference proteome</keyword>
<protein>
    <recommendedName>
        <fullName evidence="3">Peptidase A2 domain-containing protein</fullName>
    </recommendedName>
</protein>
<dbReference type="EMBL" id="LBMM01015603">
    <property type="protein sequence ID" value="KMQ84743.1"/>
    <property type="molecule type" value="Genomic_DNA"/>
</dbReference>
<dbReference type="InterPro" id="IPR001995">
    <property type="entry name" value="Peptidase_A2_cat"/>
</dbReference>
<dbReference type="PaxDb" id="67767-A0A0J7K2T2"/>
<dbReference type="InterPro" id="IPR021109">
    <property type="entry name" value="Peptidase_aspartic_dom_sf"/>
</dbReference>
<dbReference type="GO" id="GO:0004190">
    <property type="term" value="F:aspartic-type endopeptidase activity"/>
    <property type="evidence" value="ECO:0007669"/>
    <property type="project" value="InterPro"/>
</dbReference>
<dbReference type="InterPro" id="IPR043502">
    <property type="entry name" value="DNA/RNA_pol_sf"/>
</dbReference>
<dbReference type="Proteomes" id="UP000036403">
    <property type="component" value="Unassembled WGS sequence"/>
</dbReference>
<dbReference type="Pfam" id="PF00078">
    <property type="entry name" value="RVT_1"/>
    <property type="match status" value="1"/>
</dbReference>
<sequence length="868" mass="96396">MSTVGALEGIERPISNCTDLFVHLVVELLDAKTRREWENSLGKTSEPPSYEELREFLQEQLMTQEVLRAVTGEATGKSDKSGRAARANHVRSRGPDSSRSCPLCRKEHFLAFCEAYKKKSAQDRRDIVTTHQRCWNCLGRHVVSECPSSKNCSKCSGRHHTSLHEVFPASTAVAIPVAGTSSTPTVHVAKRPAADFAAVLLATARVLVTDRVGVRHVVRALIDPGSEASLMAESLAQRLRLPRTPTSVAVFGVGGVQTGSPRGRVSVKLSSRSEDFSITVSSLVLPRLTLYNGVMESGARSWPHVRDIELADPEFYTRDPVELLLGADVYADVVLPDLRRGGPLEPVAQRTRLGWILLGAVGSSLAASTVTSLQCSPSEDLATAVRRFWEWEEPPSVALPLSTDDRECEDHFRRTHQRRPDGRYQVRLPVRPELPNLVSTRRAALRMLGVMERRFERDADFRDKYQRFMDEYLSLGHMEAVPSEHVGRDDRTCFLPHHGVMRGSGPDAKIRVVFNGSSRAATGSSLNDALLTGPNLLPALADVVMRWRRHRYVFVADVEKMYRQILVHPEDRSLQRITWRAEGQVRDYNLTTVTYGMACAPYLAMRVMRQLASDDGARFPLGAEALRTDVYMDDVLTGASTLELSRHLRTQVSSLCMAGGFPLKKWAANHETLLEDVPPEHRMQSSTDAWLPSVDHSVLGLRWSPVVAEIQRASLDAQWRHVPGRDNPADCASRGISPRELLDHPLWWQGPGFLLTDPPVWPTDPSLPDHDDLPDQRPTRCLAAVDAREPTELTRFSSLRRLLRVSAWIGRWRKRRPVARRPPSSPAAIAATPGPRQIGVSATPVDPSSPSYCILPGAEGHTGRTASL</sequence>
<dbReference type="Gene3D" id="2.40.70.10">
    <property type="entry name" value="Acid Proteases"/>
    <property type="match status" value="1"/>
</dbReference>
<dbReference type="PROSITE" id="PS50175">
    <property type="entry name" value="ASP_PROT_RETROV"/>
    <property type="match status" value="1"/>
</dbReference>
<dbReference type="InterPro" id="IPR043128">
    <property type="entry name" value="Rev_trsase/Diguanyl_cyclase"/>
</dbReference>
<feature type="domain" description="Peptidase A2" evidence="3">
    <location>
        <begin position="218"/>
        <end position="320"/>
    </location>
</feature>
<dbReference type="SUPFAM" id="SSF56672">
    <property type="entry name" value="DNA/RNA polymerases"/>
    <property type="match status" value="1"/>
</dbReference>
<evidence type="ECO:0000256" key="1">
    <source>
        <dbReference type="ARBA" id="ARBA00022801"/>
    </source>
</evidence>
<gene>
    <name evidence="4" type="ORF">RF55_17211</name>
</gene>
<evidence type="ECO:0000256" key="2">
    <source>
        <dbReference type="SAM" id="MobiDB-lite"/>
    </source>
</evidence>
<comment type="caution">
    <text evidence="4">The sequence shown here is derived from an EMBL/GenBank/DDBJ whole genome shotgun (WGS) entry which is preliminary data.</text>
</comment>
<dbReference type="AlphaFoldDB" id="A0A0J7K2T2"/>
<dbReference type="CDD" id="cd00303">
    <property type="entry name" value="retropepsin_like"/>
    <property type="match status" value="1"/>
</dbReference>
<evidence type="ECO:0000313" key="4">
    <source>
        <dbReference type="EMBL" id="KMQ84743.1"/>
    </source>
</evidence>
<keyword evidence="1" id="KW-0378">Hydrolase</keyword>
<feature type="region of interest" description="Disordered" evidence="2">
    <location>
        <begin position="817"/>
        <end position="846"/>
    </location>
</feature>
<dbReference type="InterPro" id="IPR000477">
    <property type="entry name" value="RT_dom"/>
</dbReference>
<dbReference type="PANTHER" id="PTHR47331">
    <property type="entry name" value="PHD-TYPE DOMAIN-CONTAINING PROTEIN"/>
    <property type="match status" value="1"/>
</dbReference>
<feature type="region of interest" description="Disordered" evidence="2">
    <location>
        <begin position="72"/>
        <end position="98"/>
    </location>
</feature>
<dbReference type="OrthoDB" id="7552912at2759"/>
<accession>A0A0J7K2T2</accession>
<name>A0A0J7K2T2_LASNI</name>
<feature type="compositionally biased region" description="Low complexity" evidence="2">
    <location>
        <begin position="826"/>
        <end position="835"/>
    </location>
</feature>
<dbReference type="GO" id="GO:0071897">
    <property type="term" value="P:DNA biosynthetic process"/>
    <property type="evidence" value="ECO:0007669"/>
    <property type="project" value="UniProtKB-ARBA"/>
</dbReference>
<dbReference type="STRING" id="67767.A0A0J7K2T2"/>
<proteinExistence type="predicted"/>
<evidence type="ECO:0000313" key="5">
    <source>
        <dbReference type="Proteomes" id="UP000036403"/>
    </source>
</evidence>
<reference evidence="4 5" key="1">
    <citation type="submission" date="2015-04" db="EMBL/GenBank/DDBJ databases">
        <title>Lasius niger genome sequencing.</title>
        <authorList>
            <person name="Konorov E.A."/>
            <person name="Nikitin M.A."/>
            <person name="Kirill M.V."/>
            <person name="Chang P."/>
        </authorList>
    </citation>
    <scope>NUCLEOTIDE SEQUENCE [LARGE SCALE GENOMIC DNA]</scope>
    <source>
        <tissue evidence="4">Whole</tissue>
    </source>
</reference>
<dbReference type="GO" id="GO:0006508">
    <property type="term" value="P:proteolysis"/>
    <property type="evidence" value="ECO:0007669"/>
    <property type="project" value="InterPro"/>
</dbReference>
<dbReference type="Gene3D" id="3.30.70.270">
    <property type="match status" value="1"/>
</dbReference>
<evidence type="ECO:0000259" key="3">
    <source>
        <dbReference type="PROSITE" id="PS50175"/>
    </source>
</evidence>
<dbReference type="PANTHER" id="PTHR47331:SF5">
    <property type="entry name" value="RIBONUCLEASE H"/>
    <property type="match status" value="1"/>
</dbReference>